<organism evidence="2 3">
    <name type="scientific">Azospirillum oleiclasticum</name>
    <dbReference type="NCBI Taxonomy" id="2735135"/>
    <lineage>
        <taxon>Bacteria</taxon>
        <taxon>Pseudomonadati</taxon>
        <taxon>Pseudomonadota</taxon>
        <taxon>Alphaproteobacteria</taxon>
        <taxon>Rhodospirillales</taxon>
        <taxon>Azospirillaceae</taxon>
        <taxon>Azospirillum</taxon>
    </lineage>
</organism>
<keyword evidence="3" id="KW-1185">Reference proteome</keyword>
<dbReference type="InterPro" id="IPR019294">
    <property type="entry name" value="Translation_reg_Com"/>
</dbReference>
<dbReference type="GO" id="GO:0003677">
    <property type="term" value="F:DNA binding"/>
    <property type="evidence" value="ECO:0007669"/>
    <property type="project" value="UniProtKB-KW"/>
</dbReference>
<dbReference type="RefSeq" id="WP_180286277.1">
    <property type="nucleotide sequence ID" value="NZ_JABFDB010000041.1"/>
</dbReference>
<accession>A0ABX2TMD2</accession>
<dbReference type="EMBL" id="JABFDB010000041">
    <property type="protein sequence ID" value="NYZ24499.1"/>
    <property type="molecule type" value="Genomic_DNA"/>
</dbReference>
<dbReference type="Proteomes" id="UP000584642">
    <property type="component" value="Unassembled WGS sequence"/>
</dbReference>
<protein>
    <submittedName>
        <fullName evidence="2">Com family DNA-binding transcriptional regulator</fullName>
    </submittedName>
</protein>
<comment type="caution">
    <text evidence="2">The sequence shown here is derived from an EMBL/GenBank/DDBJ whole genome shotgun (WGS) entry which is preliminary data.</text>
</comment>
<feature type="region of interest" description="Disordered" evidence="1">
    <location>
        <begin position="34"/>
        <end position="66"/>
    </location>
</feature>
<reference evidence="2 3" key="1">
    <citation type="submission" date="2020-05" db="EMBL/GenBank/DDBJ databases">
        <title>Azospirillum oleiclasticum sp. nov, a nitrogen-fixing and heavy crude oil-emulsifying bacterium isolated from the crude oil of Yumen Oilfield.</title>
        <authorList>
            <person name="Wu D."/>
            <person name="Cai M."/>
            <person name="Zhang X."/>
        </authorList>
    </citation>
    <scope>NUCLEOTIDE SEQUENCE [LARGE SCALE GENOMIC DNA]</scope>
    <source>
        <strain evidence="2 3">ROY-1-1-2</strain>
    </source>
</reference>
<proteinExistence type="predicted"/>
<keyword evidence="2" id="KW-0238">DNA-binding</keyword>
<evidence type="ECO:0000256" key="1">
    <source>
        <dbReference type="SAM" id="MobiDB-lite"/>
    </source>
</evidence>
<gene>
    <name evidence="2" type="ORF">HND93_32755</name>
</gene>
<name>A0ABX2TMD2_9PROT</name>
<sequence length="66" mass="7202">MEEIRCGSCRRLLARGTANCLEIKCPRCGTINHVRATSSPSERPRASDSESALGTAQDHRAARLHP</sequence>
<feature type="compositionally biased region" description="Basic and acidic residues" evidence="1">
    <location>
        <begin position="57"/>
        <end position="66"/>
    </location>
</feature>
<dbReference type="NCBIfam" id="TIGR01053">
    <property type="entry name" value="LSD1"/>
    <property type="match status" value="1"/>
</dbReference>
<dbReference type="Pfam" id="PF10122">
    <property type="entry name" value="Zn_ribbon_Com"/>
    <property type="match status" value="1"/>
</dbReference>
<evidence type="ECO:0000313" key="3">
    <source>
        <dbReference type="Proteomes" id="UP000584642"/>
    </source>
</evidence>
<evidence type="ECO:0000313" key="2">
    <source>
        <dbReference type="EMBL" id="NYZ24499.1"/>
    </source>
</evidence>